<dbReference type="EMBL" id="UXAV01000019">
    <property type="protein sequence ID" value="VDC21047.1"/>
    <property type="molecule type" value="Genomic_DNA"/>
</dbReference>
<dbReference type="AlphaFoldDB" id="A0A3P5WYC8"/>
<evidence type="ECO:0000259" key="16">
    <source>
        <dbReference type="PROSITE" id="PS50885"/>
    </source>
</evidence>
<dbReference type="InterPro" id="IPR036097">
    <property type="entry name" value="HisK_dim/P_sf"/>
</dbReference>
<feature type="transmembrane region" description="Helical" evidence="14">
    <location>
        <begin position="443"/>
        <end position="462"/>
    </location>
</feature>
<keyword evidence="8" id="KW-0547">Nucleotide-binding</keyword>
<dbReference type="Gene3D" id="1.10.287.130">
    <property type="match status" value="1"/>
</dbReference>
<evidence type="ECO:0000256" key="10">
    <source>
        <dbReference type="ARBA" id="ARBA00022840"/>
    </source>
</evidence>
<reference evidence="17 18" key="1">
    <citation type="submission" date="2018-11" db="EMBL/GenBank/DDBJ databases">
        <authorList>
            <person name="Criscuolo A."/>
        </authorList>
    </citation>
    <scope>NUCLEOTIDE SEQUENCE [LARGE SCALE GENOMIC DNA]</scope>
    <source>
        <strain evidence="17">ATB-66</strain>
    </source>
</reference>
<feature type="domain" description="Histidine kinase" evidence="15">
    <location>
        <begin position="529"/>
        <end position="742"/>
    </location>
</feature>
<dbReference type="PANTHER" id="PTHR45528">
    <property type="entry name" value="SENSOR HISTIDINE KINASE CPXA"/>
    <property type="match status" value="1"/>
</dbReference>
<keyword evidence="12" id="KW-0902">Two-component regulatory system</keyword>
<keyword evidence="13 14" id="KW-0472">Membrane</keyword>
<dbReference type="InterPro" id="IPR003661">
    <property type="entry name" value="HisK_dim/P_dom"/>
</dbReference>
<dbReference type="InterPro" id="IPR005467">
    <property type="entry name" value="His_kinase_dom"/>
</dbReference>
<evidence type="ECO:0000313" key="17">
    <source>
        <dbReference type="EMBL" id="VDC21047.1"/>
    </source>
</evidence>
<dbReference type="SUPFAM" id="SSF55874">
    <property type="entry name" value="ATPase domain of HSP90 chaperone/DNA topoisomerase II/histidine kinase"/>
    <property type="match status" value="1"/>
</dbReference>
<dbReference type="FunFam" id="1.10.287.130:FF:000008">
    <property type="entry name" value="Two-component sensor histidine kinase"/>
    <property type="match status" value="1"/>
</dbReference>
<dbReference type="InterPro" id="IPR036890">
    <property type="entry name" value="HATPase_C_sf"/>
</dbReference>
<comment type="subcellular location">
    <subcellularLocation>
        <location evidence="2">Cell membrane</location>
        <topology evidence="2">Multi-pass membrane protein</topology>
    </subcellularLocation>
</comment>
<evidence type="ECO:0000256" key="7">
    <source>
        <dbReference type="ARBA" id="ARBA00022692"/>
    </source>
</evidence>
<gene>
    <name evidence="17" type="primary">walK</name>
    <name evidence="17" type="ORF">FILTAD_00521</name>
</gene>
<dbReference type="SMART" id="SM00387">
    <property type="entry name" value="HATPase_c"/>
    <property type="match status" value="1"/>
</dbReference>
<evidence type="ECO:0000256" key="2">
    <source>
        <dbReference type="ARBA" id="ARBA00004651"/>
    </source>
</evidence>
<feature type="transmembrane region" description="Helical" evidence="14">
    <location>
        <begin position="278"/>
        <end position="298"/>
    </location>
</feature>
<evidence type="ECO:0000256" key="13">
    <source>
        <dbReference type="ARBA" id="ARBA00023136"/>
    </source>
</evidence>
<dbReference type="PRINTS" id="PR00344">
    <property type="entry name" value="BCTRLSENSOR"/>
</dbReference>
<keyword evidence="9 17" id="KW-0418">Kinase</keyword>
<dbReference type="GO" id="GO:0005886">
    <property type="term" value="C:plasma membrane"/>
    <property type="evidence" value="ECO:0007669"/>
    <property type="project" value="UniProtKB-SubCell"/>
</dbReference>
<protein>
    <recommendedName>
        <fullName evidence="3">histidine kinase</fullName>
        <ecNumber evidence="3">2.7.13.3</ecNumber>
    </recommendedName>
</protein>
<dbReference type="PROSITE" id="PS50109">
    <property type="entry name" value="HIS_KIN"/>
    <property type="match status" value="1"/>
</dbReference>
<feature type="domain" description="HAMP" evidence="16">
    <location>
        <begin position="462"/>
        <end position="514"/>
    </location>
</feature>
<dbReference type="PANTHER" id="PTHR45528:SF1">
    <property type="entry name" value="SENSOR HISTIDINE KINASE CPXA"/>
    <property type="match status" value="1"/>
</dbReference>
<dbReference type="PROSITE" id="PS50885">
    <property type="entry name" value="HAMP"/>
    <property type="match status" value="1"/>
</dbReference>
<dbReference type="Gene3D" id="3.30.565.10">
    <property type="entry name" value="Histidine kinase-like ATPase, C-terminal domain"/>
    <property type="match status" value="1"/>
</dbReference>
<evidence type="ECO:0000256" key="8">
    <source>
        <dbReference type="ARBA" id="ARBA00022741"/>
    </source>
</evidence>
<keyword evidence="7 14" id="KW-0812">Transmembrane</keyword>
<evidence type="ECO:0000256" key="12">
    <source>
        <dbReference type="ARBA" id="ARBA00023012"/>
    </source>
</evidence>
<dbReference type="Pfam" id="PF02518">
    <property type="entry name" value="HATPase_c"/>
    <property type="match status" value="1"/>
</dbReference>
<dbReference type="GO" id="GO:0000155">
    <property type="term" value="F:phosphorelay sensor kinase activity"/>
    <property type="evidence" value="ECO:0007669"/>
    <property type="project" value="InterPro"/>
</dbReference>
<feature type="transmembrane region" description="Helical" evidence="14">
    <location>
        <begin position="410"/>
        <end position="437"/>
    </location>
</feature>
<dbReference type="Proteomes" id="UP000270468">
    <property type="component" value="Unassembled WGS sequence"/>
</dbReference>
<dbReference type="EC" id="2.7.13.3" evidence="3"/>
<evidence type="ECO:0000256" key="11">
    <source>
        <dbReference type="ARBA" id="ARBA00022989"/>
    </source>
</evidence>
<keyword evidence="4" id="KW-1003">Cell membrane</keyword>
<dbReference type="CDD" id="cd06225">
    <property type="entry name" value="HAMP"/>
    <property type="match status" value="1"/>
</dbReference>
<evidence type="ECO:0000256" key="4">
    <source>
        <dbReference type="ARBA" id="ARBA00022475"/>
    </source>
</evidence>
<dbReference type="Pfam" id="PF00512">
    <property type="entry name" value="HisKA"/>
    <property type="match status" value="1"/>
</dbReference>
<keyword evidence="18" id="KW-1185">Reference proteome</keyword>
<evidence type="ECO:0000256" key="3">
    <source>
        <dbReference type="ARBA" id="ARBA00012438"/>
    </source>
</evidence>
<feature type="transmembrane region" description="Helical" evidence="14">
    <location>
        <begin position="357"/>
        <end position="381"/>
    </location>
</feature>
<evidence type="ECO:0000313" key="18">
    <source>
        <dbReference type="Proteomes" id="UP000270468"/>
    </source>
</evidence>
<dbReference type="InterPro" id="IPR004358">
    <property type="entry name" value="Sig_transdc_His_kin-like_C"/>
</dbReference>
<dbReference type="InterPro" id="IPR003660">
    <property type="entry name" value="HAMP_dom"/>
</dbReference>
<dbReference type="SUPFAM" id="SSF47384">
    <property type="entry name" value="Homodimeric domain of signal transducing histidine kinase"/>
    <property type="match status" value="1"/>
</dbReference>
<keyword evidence="6 17" id="KW-0808">Transferase</keyword>
<evidence type="ECO:0000256" key="6">
    <source>
        <dbReference type="ARBA" id="ARBA00022679"/>
    </source>
</evidence>
<dbReference type="SMART" id="SM00388">
    <property type="entry name" value="HisKA"/>
    <property type="match status" value="1"/>
</dbReference>
<accession>A0A3P5WYC8</accession>
<evidence type="ECO:0000256" key="9">
    <source>
        <dbReference type="ARBA" id="ARBA00022777"/>
    </source>
</evidence>
<dbReference type="CDD" id="cd00082">
    <property type="entry name" value="HisKA"/>
    <property type="match status" value="1"/>
</dbReference>
<evidence type="ECO:0000256" key="14">
    <source>
        <dbReference type="SAM" id="Phobius"/>
    </source>
</evidence>
<proteinExistence type="predicted"/>
<evidence type="ECO:0000256" key="5">
    <source>
        <dbReference type="ARBA" id="ARBA00022553"/>
    </source>
</evidence>
<organism evidence="17 18">
    <name type="scientific">Filibacter tadaridae</name>
    <dbReference type="NCBI Taxonomy" id="2483811"/>
    <lineage>
        <taxon>Bacteria</taxon>
        <taxon>Bacillati</taxon>
        <taxon>Bacillota</taxon>
        <taxon>Bacilli</taxon>
        <taxon>Bacillales</taxon>
        <taxon>Caryophanaceae</taxon>
        <taxon>Filibacter</taxon>
    </lineage>
</organism>
<evidence type="ECO:0000256" key="1">
    <source>
        <dbReference type="ARBA" id="ARBA00000085"/>
    </source>
</evidence>
<feature type="transmembrane region" description="Helical" evidence="14">
    <location>
        <begin position="12"/>
        <end position="29"/>
    </location>
</feature>
<keyword evidence="5" id="KW-0597">Phosphoprotein</keyword>
<name>A0A3P5WYC8_9BACL</name>
<dbReference type="InterPro" id="IPR003594">
    <property type="entry name" value="HATPase_dom"/>
</dbReference>
<feature type="transmembrane region" description="Helical" evidence="14">
    <location>
        <begin position="319"/>
        <end position="337"/>
    </location>
</feature>
<comment type="catalytic activity">
    <reaction evidence="1">
        <text>ATP + protein L-histidine = ADP + protein N-phospho-L-histidine.</text>
        <dbReference type="EC" id="2.7.13.3"/>
    </reaction>
</comment>
<keyword evidence="10" id="KW-0067">ATP-binding</keyword>
<dbReference type="InterPro" id="IPR050398">
    <property type="entry name" value="HssS/ArlS-like"/>
</dbReference>
<sequence length="742" mass="84542">MNLKSNNRKRLVVWIALVTLFLMALISIMQGGSKYIGKSYLERDGFQGEIGTFIENLSVTILNPIDLEVEKERITVTEAEIEEHRTRYGTLAEQIGSIDEQYAGRIEDAKAGKSEKLKTALIKERDTKIDDIRKNFEDDAHVEKKIRAEKEEILTRFWNERERNLNQQMELPFAYSLKDIETGETFTSGDINAPASYEKNFNAQEGYLKAESDRVSKNDIYQLDGLAYDEETYYFLGNSYTAKVNPTRKFEGTIILPKSALSEGLLGRDIQRFERTKIGMYVLWGLGILSLVALCTVFRFKREWVMNSQFVSSYNRLKMDIKIALLILSLLGVYVLLELIPGRFSWFFFQTSPENCIILVGLFVVLGFFLWTTVFQLVLLVERLKIEGTLEEDIRSSYSMKFSKELQEMFLNRTIGVQMFLLLIGFFLSGLGLFGVMVAPGLLLIYIPLALFVGFPLLYIFVRRTAYLNRIIQATEAMAQGRLHKAIEVEGESPLADHAKNLNNLREGVRISMSEQAKSERLKTELITNVSHDLRTPLTSIITYTDLLKNEELAAEERAKYVDILDKKSQRLKTLIEDLFEVSKMASGNMELNKQRVDLTQLLQQALAEHAEEISNTGLDFRTGLPDTALISYVDGKRWWRVLDNLIVNAVKYTLPGTRVYITLRKVGDDAEFVIKNITKYELGESVNELFERFKRADTARSTDGSGLGLAIAQSIVDMHNGTMKIEMDGDLFKVTVTVLAS</sequence>
<evidence type="ECO:0000259" key="15">
    <source>
        <dbReference type="PROSITE" id="PS50109"/>
    </source>
</evidence>
<dbReference type="GO" id="GO:0005524">
    <property type="term" value="F:ATP binding"/>
    <property type="evidence" value="ECO:0007669"/>
    <property type="project" value="UniProtKB-KW"/>
</dbReference>
<keyword evidence="11 14" id="KW-1133">Transmembrane helix</keyword>